<keyword evidence="11 14" id="KW-1133">Transmembrane helix</keyword>
<dbReference type="GO" id="GO:0016020">
    <property type="term" value="C:membrane"/>
    <property type="evidence" value="ECO:0007669"/>
    <property type="project" value="UniProtKB-SubCell"/>
</dbReference>
<keyword evidence="8 13" id="KW-0863">Zinc-finger</keyword>
<dbReference type="PROSITE" id="PS50089">
    <property type="entry name" value="ZF_RING_2"/>
    <property type="match status" value="1"/>
</dbReference>
<gene>
    <name evidence="16" type="ORF">KFK09_028011</name>
</gene>
<dbReference type="Gene3D" id="3.30.40.10">
    <property type="entry name" value="Zinc/RING finger domain, C3HC4 (zinc finger)"/>
    <property type="match status" value="1"/>
</dbReference>
<dbReference type="Pfam" id="PF13639">
    <property type="entry name" value="zf-RING_2"/>
    <property type="match status" value="1"/>
</dbReference>
<dbReference type="InterPro" id="IPR001841">
    <property type="entry name" value="Znf_RING"/>
</dbReference>
<evidence type="ECO:0000256" key="1">
    <source>
        <dbReference type="ARBA" id="ARBA00000900"/>
    </source>
</evidence>
<dbReference type="InterPro" id="IPR013083">
    <property type="entry name" value="Znf_RING/FYVE/PHD"/>
</dbReference>
<protein>
    <recommendedName>
        <fullName evidence="4">RING-type E3 ubiquitin transferase</fullName>
        <ecNumber evidence="4">2.3.2.27</ecNumber>
    </recommendedName>
</protein>
<keyword evidence="7" id="KW-0479">Metal-binding</keyword>
<dbReference type="EC" id="2.3.2.27" evidence="4"/>
<evidence type="ECO:0000256" key="7">
    <source>
        <dbReference type="ARBA" id="ARBA00022723"/>
    </source>
</evidence>
<keyword evidence="12 14" id="KW-0472">Membrane</keyword>
<dbReference type="AlphaFoldDB" id="A0A8T3A0Y3"/>
<dbReference type="CDD" id="cd16461">
    <property type="entry name" value="RING-H2_EL5-like"/>
    <property type="match status" value="1"/>
</dbReference>
<name>A0A8T3A0Y3_DENNO</name>
<comment type="catalytic activity">
    <reaction evidence="1">
        <text>S-ubiquitinyl-[E2 ubiquitin-conjugating enzyme]-L-cysteine + [acceptor protein]-L-lysine = [E2 ubiquitin-conjugating enzyme]-L-cysteine + N(6)-ubiquitinyl-[acceptor protein]-L-lysine.</text>
        <dbReference type="EC" id="2.3.2.27"/>
    </reaction>
</comment>
<evidence type="ECO:0000256" key="13">
    <source>
        <dbReference type="PROSITE-ProRule" id="PRU00175"/>
    </source>
</evidence>
<feature type="domain" description="RING-type" evidence="15">
    <location>
        <begin position="117"/>
        <end position="159"/>
    </location>
</feature>
<dbReference type="PANTHER" id="PTHR46913">
    <property type="entry name" value="RING-H2 FINGER PROTEIN ATL16"/>
    <property type="match status" value="1"/>
</dbReference>
<feature type="transmembrane region" description="Helical" evidence="14">
    <location>
        <begin position="41"/>
        <end position="65"/>
    </location>
</feature>
<evidence type="ECO:0000313" key="16">
    <source>
        <dbReference type="EMBL" id="KAI0488184.1"/>
    </source>
</evidence>
<dbReference type="GO" id="GO:0061630">
    <property type="term" value="F:ubiquitin protein ligase activity"/>
    <property type="evidence" value="ECO:0007669"/>
    <property type="project" value="UniProtKB-EC"/>
</dbReference>
<dbReference type="SUPFAM" id="SSF57850">
    <property type="entry name" value="RING/U-box"/>
    <property type="match status" value="1"/>
</dbReference>
<organism evidence="16 17">
    <name type="scientific">Dendrobium nobile</name>
    <name type="common">Orchid</name>
    <dbReference type="NCBI Taxonomy" id="94219"/>
    <lineage>
        <taxon>Eukaryota</taxon>
        <taxon>Viridiplantae</taxon>
        <taxon>Streptophyta</taxon>
        <taxon>Embryophyta</taxon>
        <taxon>Tracheophyta</taxon>
        <taxon>Spermatophyta</taxon>
        <taxon>Magnoliopsida</taxon>
        <taxon>Liliopsida</taxon>
        <taxon>Asparagales</taxon>
        <taxon>Orchidaceae</taxon>
        <taxon>Epidendroideae</taxon>
        <taxon>Malaxideae</taxon>
        <taxon>Dendrobiinae</taxon>
        <taxon>Dendrobium</taxon>
    </lineage>
</organism>
<evidence type="ECO:0000256" key="9">
    <source>
        <dbReference type="ARBA" id="ARBA00022786"/>
    </source>
</evidence>
<accession>A0A8T3A0Y3</accession>
<keyword evidence="5" id="KW-0808">Transferase</keyword>
<sequence length="186" mass="20638">MATTDNDCSDGFCSIHCPQWCYFLFSPHPSPSSSSSSSSSFFSPLNIAIMGTALSFIIILSYYALISKYCNSHSFHSHPSIQHDGASRSNGIDEILINKIAVFRYRKAEGVIELTDCSVCLGEFTEEESLRLLPKCNHAFHLQCIDTWLKSNSSCPLCRTNVLQESSKASSFSAEQEQEMVVVVED</sequence>
<evidence type="ECO:0000256" key="3">
    <source>
        <dbReference type="ARBA" id="ARBA00004906"/>
    </source>
</evidence>
<evidence type="ECO:0000256" key="8">
    <source>
        <dbReference type="ARBA" id="ARBA00022771"/>
    </source>
</evidence>
<comment type="subcellular location">
    <subcellularLocation>
        <location evidence="2">Membrane</location>
        <topology evidence="2">Single-pass membrane protein</topology>
    </subcellularLocation>
</comment>
<dbReference type="GO" id="GO:0008270">
    <property type="term" value="F:zinc ion binding"/>
    <property type="evidence" value="ECO:0007669"/>
    <property type="project" value="UniProtKB-KW"/>
</dbReference>
<evidence type="ECO:0000256" key="10">
    <source>
        <dbReference type="ARBA" id="ARBA00022833"/>
    </source>
</evidence>
<dbReference type="OrthoDB" id="9984778at2759"/>
<dbReference type="EMBL" id="JAGYWB010000019">
    <property type="protein sequence ID" value="KAI0488184.1"/>
    <property type="molecule type" value="Genomic_DNA"/>
</dbReference>
<evidence type="ECO:0000313" key="17">
    <source>
        <dbReference type="Proteomes" id="UP000829196"/>
    </source>
</evidence>
<keyword evidence="9" id="KW-0833">Ubl conjugation pathway</keyword>
<dbReference type="SMR" id="A0A8T3A0Y3"/>
<dbReference type="FunFam" id="3.30.40.10:FF:000187">
    <property type="entry name" value="E3 ubiquitin-protein ligase ATL6"/>
    <property type="match status" value="1"/>
</dbReference>
<evidence type="ECO:0000256" key="4">
    <source>
        <dbReference type="ARBA" id="ARBA00012483"/>
    </source>
</evidence>
<comment type="pathway">
    <text evidence="3">Protein modification; protein ubiquitination.</text>
</comment>
<comment type="caution">
    <text evidence="16">The sequence shown here is derived from an EMBL/GenBank/DDBJ whole genome shotgun (WGS) entry which is preliminary data.</text>
</comment>
<evidence type="ECO:0000256" key="12">
    <source>
        <dbReference type="ARBA" id="ARBA00023136"/>
    </source>
</evidence>
<evidence type="ECO:0000256" key="6">
    <source>
        <dbReference type="ARBA" id="ARBA00022692"/>
    </source>
</evidence>
<evidence type="ECO:0000256" key="11">
    <source>
        <dbReference type="ARBA" id="ARBA00022989"/>
    </source>
</evidence>
<evidence type="ECO:0000256" key="5">
    <source>
        <dbReference type="ARBA" id="ARBA00022679"/>
    </source>
</evidence>
<keyword evidence="10" id="KW-0862">Zinc</keyword>
<reference evidence="16" key="1">
    <citation type="journal article" date="2022" name="Front. Genet.">
        <title>Chromosome-Scale Assembly of the Dendrobium nobile Genome Provides Insights Into the Molecular Mechanism of the Biosynthesis of the Medicinal Active Ingredient of Dendrobium.</title>
        <authorList>
            <person name="Xu Q."/>
            <person name="Niu S.-C."/>
            <person name="Li K.-L."/>
            <person name="Zheng P.-J."/>
            <person name="Zhang X.-J."/>
            <person name="Jia Y."/>
            <person name="Liu Y."/>
            <person name="Niu Y.-X."/>
            <person name="Yu L.-H."/>
            <person name="Chen D.-F."/>
            <person name="Zhang G.-Q."/>
        </authorList>
    </citation>
    <scope>NUCLEOTIDE SEQUENCE</scope>
    <source>
        <tissue evidence="16">Leaf</tissue>
    </source>
</reference>
<dbReference type="PANTHER" id="PTHR46913:SF22">
    <property type="entry name" value="RING-TYPE E3 UBIQUITIN TRANSFERASE"/>
    <property type="match status" value="1"/>
</dbReference>
<proteinExistence type="predicted"/>
<evidence type="ECO:0000256" key="2">
    <source>
        <dbReference type="ARBA" id="ARBA00004167"/>
    </source>
</evidence>
<keyword evidence="6 14" id="KW-0812">Transmembrane</keyword>
<keyword evidence="17" id="KW-1185">Reference proteome</keyword>
<evidence type="ECO:0000256" key="14">
    <source>
        <dbReference type="SAM" id="Phobius"/>
    </source>
</evidence>
<dbReference type="Proteomes" id="UP000829196">
    <property type="component" value="Unassembled WGS sequence"/>
</dbReference>
<dbReference type="InterPro" id="IPR044600">
    <property type="entry name" value="ATL1/ATL16-like"/>
</dbReference>
<dbReference type="SMART" id="SM00184">
    <property type="entry name" value="RING"/>
    <property type="match status" value="1"/>
</dbReference>
<evidence type="ECO:0000259" key="15">
    <source>
        <dbReference type="PROSITE" id="PS50089"/>
    </source>
</evidence>
<dbReference type="GO" id="GO:0016567">
    <property type="term" value="P:protein ubiquitination"/>
    <property type="evidence" value="ECO:0007669"/>
    <property type="project" value="InterPro"/>
</dbReference>